<feature type="non-terminal residue" evidence="2">
    <location>
        <position position="118"/>
    </location>
</feature>
<dbReference type="EMBL" id="LAZR01029662">
    <property type="protein sequence ID" value="KKL58909.1"/>
    <property type="molecule type" value="Genomic_DNA"/>
</dbReference>
<evidence type="ECO:0000256" key="1">
    <source>
        <dbReference type="SAM" id="MobiDB-lite"/>
    </source>
</evidence>
<name>A0A0F9DB76_9ZZZZ</name>
<dbReference type="AlphaFoldDB" id="A0A0F9DB76"/>
<proteinExistence type="predicted"/>
<comment type="caution">
    <text evidence="2">The sequence shown here is derived from an EMBL/GenBank/DDBJ whole genome shotgun (WGS) entry which is preliminary data.</text>
</comment>
<evidence type="ECO:0000313" key="2">
    <source>
        <dbReference type="EMBL" id="KKL58909.1"/>
    </source>
</evidence>
<feature type="region of interest" description="Disordered" evidence="1">
    <location>
        <begin position="99"/>
        <end position="118"/>
    </location>
</feature>
<gene>
    <name evidence="2" type="ORF">LCGC14_2220660</name>
</gene>
<reference evidence="2" key="1">
    <citation type="journal article" date="2015" name="Nature">
        <title>Complex archaea that bridge the gap between prokaryotes and eukaryotes.</title>
        <authorList>
            <person name="Spang A."/>
            <person name="Saw J.H."/>
            <person name="Jorgensen S.L."/>
            <person name="Zaremba-Niedzwiedzka K."/>
            <person name="Martijn J."/>
            <person name="Lind A.E."/>
            <person name="van Eijk R."/>
            <person name="Schleper C."/>
            <person name="Guy L."/>
            <person name="Ettema T.J."/>
        </authorList>
    </citation>
    <scope>NUCLEOTIDE SEQUENCE</scope>
</reference>
<organism evidence="2">
    <name type="scientific">marine sediment metagenome</name>
    <dbReference type="NCBI Taxonomy" id="412755"/>
    <lineage>
        <taxon>unclassified sequences</taxon>
        <taxon>metagenomes</taxon>
        <taxon>ecological metagenomes</taxon>
    </lineage>
</organism>
<accession>A0A0F9DB76</accession>
<sequence length="118" mass="14130">MQQLALADALHRERMKEYRRRYRRRHPDRVNEANRRTWNGFAPERRQAYQAVRNALRRGEIKQEPCEVCGDKNSHAHHDNYTRPLEIVWFCRIHHAERHGVPSPTDRTSLRARPLDAA</sequence>
<protein>
    <submittedName>
        <fullName evidence="2">Uncharacterized protein</fullName>
    </submittedName>
</protein>